<proteinExistence type="predicted"/>
<organism evidence="1 2">
    <name type="scientific">Caerostris extrusa</name>
    <name type="common">Bark spider</name>
    <name type="synonym">Caerostris bankana</name>
    <dbReference type="NCBI Taxonomy" id="172846"/>
    <lineage>
        <taxon>Eukaryota</taxon>
        <taxon>Metazoa</taxon>
        <taxon>Ecdysozoa</taxon>
        <taxon>Arthropoda</taxon>
        <taxon>Chelicerata</taxon>
        <taxon>Arachnida</taxon>
        <taxon>Araneae</taxon>
        <taxon>Araneomorphae</taxon>
        <taxon>Entelegynae</taxon>
        <taxon>Araneoidea</taxon>
        <taxon>Araneidae</taxon>
        <taxon>Caerostris</taxon>
    </lineage>
</organism>
<accession>A0AAV4NK88</accession>
<evidence type="ECO:0000313" key="1">
    <source>
        <dbReference type="EMBL" id="GIX84131.1"/>
    </source>
</evidence>
<sequence>MRVIFRNRTINRLNTTNSTTNSLEPFHHSPKLSRTITTTWSIFLKKVRTPPGVGTHKCRPQSSFPCGQSIRRVHGSAVHSEWGGKREENSRKRDDLAMARKLYLCKGIAEQEPNLEPADGSAKDRGKGALIAGLERLGNVFHR</sequence>
<evidence type="ECO:0000313" key="2">
    <source>
        <dbReference type="Proteomes" id="UP001054945"/>
    </source>
</evidence>
<dbReference type="AlphaFoldDB" id="A0AAV4NK88"/>
<gene>
    <name evidence="1" type="ORF">CEXT_45601</name>
</gene>
<dbReference type="Proteomes" id="UP001054945">
    <property type="component" value="Unassembled WGS sequence"/>
</dbReference>
<dbReference type="EMBL" id="BPLR01003403">
    <property type="protein sequence ID" value="GIX84131.1"/>
    <property type="molecule type" value="Genomic_DNA"/>
</dbReference>
<keyword evidence="2" id="KW-1185">Reference proteome</keyword>
<reference evidence="1 2" key="1">
    <citation type="submission" date="2021-06" db="EMBL/GenBank/DDBJ databases">
        <title>Caerostris extrusa draft genome.</title>
        <authorList>
            <person name="Kono N."/>
            <person name="Arakawa K."/>
        </authorList>
    </citation>
    <scope>NUCLEOTIDE SEQUENCE [LARGE SCALE GENOMIC DNA]</scope>
</reference>
<name>A0AAV4NK88_CAEEX</name>
<protein>
    <submittedName>
        <fullName evidence="1">Uncharacterized protein</fullName>
    </submittedName>
</protein>
<comment type="caution">
    <text evidence="1">The sequence shown here is derived from an EMBL/GenBank/DDBJ whole genome shotgun (WGS) entry which is preliminary data.</text>
</comment>